<dbReference type="InterPro" id="IPR006771">
    <property type="entry name" value="CetA-like"/>
</dbReference>
<organism evidence="5 6">
    <name type="scientific">Parascedosporium putredinis</name>
    <dbReference type="NCBI Taxonomy" id="1442378"/>
    <lineage>
        <taxon>Eukaryota</taxon>
        <taxon>Fungi</taxon>
        <taxon>Dikarya</taxon>
        <taxon>Ascomycota</taxon>
        <taxon>Pezizomycotina</taxon>
        <taxon>Sordariomycetes</taxon>
        <taxon>Hypocreomycetidae</taxon>
        <taxon>Microascales</taxon>
        <taxon>Microascaceae</taxon>
        <taxon>Parascedosporium</taxon>
    </lineage>
</organism>
<evidence type="ECO:0000256" key="3">
    <source>
        <dbReference type="SAM" id="SignalP"/>
    </source>
</evidence>
<dbReference type="CDD" id="cd00067">
    <property type="entry name" value="GAL4"/>
    <property type="match status" value="1"/>
</dbReference>
<name>A0A9P1H0A0_9PEZI</name>
<evidence type="ECO:0000313" key="6">
    <source>
        <dbReference type="Proteomes" id="UP000838763"/>
    </source>
</evidence>
<dbReference type="GO" id="GO:0000981">
    <property type="term" value="F:DNA-binding transcription factor activity, RNA polymerase II-specific"/>
    <property type="evidence" value="ECO:0007669"/>
    <property type="project" value="InterPro"/>
</dbReference>
<dbReference type="EMBL" id="CALLCH030000008">
    <property type="protein sequence ID" value="CAI4213604.1"/>
    <property type="molecule type" value="Genomic_DNA"/>
</dbReference>
<dbReference type="PROSITE" id="PS00463">
    <property type="entry name" value="ZN2_CY6_FUNGAL_1"/>
    <property type="match status" value="1"/>
</dbReference>
<dbReference type="Gene3D" id="4.10.240.10">
    <property type="entry name" value="Zn(2)-C6 fungal-type DNA-binding domain"/>
    <property type="match status" value="1"/>
</dbReference>
<dbReference type="SUPFAM" id="SSF57701">
    <property type="entry name" value="Zn2/Cys6 DNA-binding domain"/>
    <property type="match status" value="1"/>
</dbReference>
<protein>
    <recommendedName>
        <fullName evidence="4">Zn(2)-C6 fungal-type domain-containing protein</fullName>
    </recommendedName>
</protein>
<dbReference type="Pfam" id="PF04681">
    <property type="entry name" value="Bys1"/>
    <property type="match status" value="1"/>
</dbReference>
<keyword evidence="6" id="KW-1185">Reference proteome</keyword>
<dbReference type="Pfam" id="PF00172">
    <property type="entry name" value="Zn_clus"/>
    <property type="match status" value="1"/>
</dbReference>
<feature type="domain" description="Zn(2)-C6 fungal-type" evidence="4">
    <location>
        <begin position="158"/>
        <end position="188"/>
    </location>
</feature>
<dbReference type="AlphaFoldDB" id="A0A9P1H0A0"/>
<evidence type="ECO:0000256" key="1">
    <source>
        <dbReference type="ARBA" id="ARBA00023242"/>
    </source>
</evidence>
<dbReference type="OrthoDB" id="3682664at2759"/>
<dbReference type="PROSITE" id="PS50048">
    <property type="entry name" value="ZN2_CY6_FUNGAL_2"/>
    <property type="match status" value="1"/>
</dbReference>
<feature type="signal peptide" evidence="3">
    <location>
        <begin position="1"/>
        <end position="20"/>
    </location>
</feature>
<dbReference type="PANTHER" id="PTHR47785">
    <property type="entry name" value="ZN(II)2CYS6 TRANSCRIPTION FACTOR (EUROFUNG)-RELATED-RELATED"/>
    <property type="match status" value="1"/>
</dbReference>
<evidence type="ECO:0000259" key="4">
    <source>
        <dbReference type="PROSITE" id="PS50048"/>
    </source>
</evidence>
<feature type="chain" id="PRO_5040415636" description="Zn(2)-C6 fungal-type domain-containing protein" evidence="3">
    <location>
        <begin position="21"/>
        <end position="551"/>
    </location>
</feature>
<feature type="compositionally biased region" description="Basic and acidic residues" evidence="2">
    <location>
        <begin position="98"/>
        <end position="107"/>
    </location>
</feature>
<sequence>MRSLLTLAVVAISSAASVTALGSARVVNLCTKDVSLWSVGSQVSNPSRLKARGGSYSEKFSRDPVTGGRALKITIPTDGLWTGAPKPTLPSTLTVPRSESHLADRQDGWSPSPTIREALAMSHTTVPIKTAPAGAPAKRQRPNQADARLVRRKRAHAACQFCRARKAKCDNASPICGFCRHHGARCIYDEARDDQAPRSPPRDSHEDRRQHQELLGRFDRLEELLNSAAATRLESRHGQAACPISLASPNSILRSPAWQPESNASTSTPQSSENHLSRVPFYSPYTKSEAPLKWPIFKDVILQSDARIESFILEPQEAIIETNDAAHLSAAFSDFNGDRVSSNKGYIEYGIREDSLVRLCQAFLAHTHLRNPILEDSELISYAKAVTEHGLGWDSKTCLVVATKLLGSLQSPTANTPIRRTAADGFTQRSCLPASIRFDDYSQPDNELVFHLRGHFGEWSEWISRPFLYYYLHHHPEAPSTPEMLSIVRYEVDICADMIRRGLTRTVTATRGLSYVDPFGAPLFSSVSCYGMARFKPREIGDSCWSWQWSP</sequence>
<dbReference type="Proteomes" id="UP000838763">
    <property type="component" value="Unassembled WGS sequence"/>
</dbReference>
<feature type="compositionally biased region" description="Polar residues" evidence="2">
    <location>
        <begin position="260"/>
        <end position="274"/>
    </location>
</feature>
<keyword evidence="1" id="KW-0539">Nucleus</keyword>
<dbReference type="InterPro" id="IPR001138">
    <property type="entry name" value="Zn2Cys6_DnaBD"/>
</dbReference>
<dbReference type="GO" id="GO:0008270">
    <property type="term" value="F:zinc ion binding"/>
    <property type="evidence" value="ECO:0007669"/>
    <property type="project" value="InterPro"/>
</dbReference>
<proteinExistence type="predicted"/>
<gene>
    <name evidence="5" type="ORF">PPNO1_LOCUS3350</name>
</gene>
<dbReference type="InterPro" id="IPR053181">
    <property type="entry name" value="EcdB-like_regulator"/>
</dbReference>
<accession>A0A9P1H0A0</accession>
<comment type="caution">
    <text evidence="5">The sequence shown here is derived from an EMBL/GenBank/DDBJ whole genome shotgun (WGS) entry which is preliminary data.</text>
</comment>
<keyword evidence="3" id="KW-0732">Signal</keyword>
<dbReference type="PANTHER" id="PTHR47785:SF5">
    <property type="entry name" value="ZN(II)2CYS6 TRANSCRIPTION FACTOR (EUROFUNG)"/>
    <property type="match status" value="1"/>
</dbReference>
<dbReference type="InterPro" id="IPR036864">
    <property type="entry name" value="Zn2-C6_fun-type_DNA-bd_sf"/>
</dbReference>
<feature type="region of interest" description="Disordered" evidence="2">
    <location>
        <begin position="90"/>
        <end position="111"/>
    </location>
</feature>
<reference evidence="5" key="1">
    <citation type="submission" date="2022-11" db="EMBL/GenBank/DDBJ databases">
        <authorList>
            <person name="Scott C."/>
            <person name="Bruce N."/>
        </authorList>
    </citation>
    <scope>NUCLEOTIDE SEQUENCE</scope>
</reference>
<dbReference type="SMART" id="SM00066">
    <property type="entry name" value="GAL4"/>
    <property type="match status" value="1"/>
</dbReference>
<evidence type="ECO:0000256" key="2">
    <source>
        <dbReference type="SAM" id="MobiDB-lite"/>
    </source>
</evidence>
<evidence type="ECO:0000313" key="5">
    <source>
        <dbReference type="EMBL" id="CAI4213604.1"/>
    </source>
</evidence>
<feature type="region of interest" description="Disordered" evidence="2">
    <location>
        <begin position="253"/>
        <end position="277"/>
    </location>
</feature>